<evidence type="ECO:0000313" key="2">
    <source>
        <dbReference type="EMBL" id="BCU03958.1"/>
    </source>
</evidence>
<organism evidence="2 3">
    <name type="scientific">Pandoravirus japonicus</name>
    <dbReference type="NCBI Taxonomy" id="2823154"/>
    <lineage>
        <taxon>Viruses</taxon>
        <taxon>Pandoravirus</taxon>
    </lineage>
</organism>
<evidence type="ECO:0000256" key="1">
    <source>
        <dbReference type="SAM" id="Phobius"/>
    </source>
</evidence>
<accession>A0A811BPY0</accession>
<feature type="transmembrane region" description="Helical" evidence="1">
    <location>
        <begin position="20"/>
        <end position="38"/>
    </location>
</feature>
<evidence type="ECO:0000313" key="3">
    <source>
        <dbReference type="Proteomes" id="UP001253637"/>
    </source>
</evidence>
<feature type="transmembrane region" description="Helical" evidence="1">
    <location>
        <begin position="64"/>
        <end position="83"/>
    </location>
</feature>
<protein>
    <submittedName>
        <fullName evidence="2">Uncharacterized protein</fullName>
    </submittedName>
</protein>
<keyword evidence="1" id="KW-1133">Transmembrane helix</keyword>
<keyword evidence="1" id="KW-0812">Transmembrane</keyword>
<dbReference type="EMBL" id="LC625835">
    <property type="protein sequence ID" value="BCU03958.1"/>
    <property type="molecule type" value="Genomic_DNA"/>
</dbReference>
<dbReference type="Proteomes" id="UP001253637">
    <property type="component" value="Segment"/>
</dbReference>
<name>A0A811BPY0_9VIRU</name>
<feature type="transmembrane region" description="Helical" evidence="1">
    <location>
        <begin position="128"/>
        <end position="147"/>
    </location>
</feature>
<feature type="transmembrane region" description="Helical" evidence="1">
    <location>
        <begin position="103"/>
        <end position="122"/>
    </location>
</feature>
<sequence>MDGRAQHQQRRPVRDSGLTAALFLHLTLALGVGAVALVRPEALLVYAAESQARACAGCEMAFDLARAFGALNLWAALLAARFLMAARWGRDYATPSAVAHGRVLLLPLGLSMLLSFLLRLQFIASGRFAAAEWVSGIASATLAGIYLDASQRAPFV</sequence>
<proteinExistence type="predicted"/>
<reference evidence="2" key="1">
    <citation type="submission" date="2021-04" db="EMBL/GenBank/DDBJ databases">
        <title>Draft Genome Sequence of Pandoravirus japonicus, Isolated from the Sabaishi River of Niigata, Japan.</title>
        <authorList>
            <person name="Hosokawa N."/>
            <person name="Takahashi H."/>
            <person name="Aoki K."/>
            <person name="Takemura M."/>
        </authorList>
    </citation>
    <scope>NUCLEOTIDE SEQUENCE</scope>
</reference>
<keyword evidence="1" id="KW-0472">Membrane</keyword>